<feature type="binding site" evidence="16">
    <location>
        <position position="66"/>
    </location>
    <ligand>
        <name>substrate</name>
    </ligand>
</feature>
<comment type="cofactor">
    <cofactor evidence="18">
        <name>Mg(2+)</name>
        <dbReference type="ChEBI" id="CHEBI:18420"/>
    </cofactor>
    <text evidence="18">Mn(2+), Zn(2+), Cd(2+) and Co(2+) support activity to lesser extents.</text>
</comment>
<evidence type="ECO:0000256" key="3">
    <source>
        <dbReference type="ARBA" id="ARBA00022475"/>
    </source>
</evidence>
<dbReference type="GO" id="GO:0005524">
    <property type="term" value="F:ATP binding"/>
    <property type="evidence" value="ECO:0007669"/>
    <property type="project" value="UniProtKB-KW"/>
</dbReference>
<dbReference type="GO" id="GO:0016301">
    <property type="term" value="F:kinase activity"/>
    <property type="evidence" value="ECO:0007669"/>
    <property type="project" value="UniProtKB-KW"/>
</dbReference>
<keyword evidence="7 17" id="KW-0547">Nucleotide-binding</keyword>
<keyword evidence="4" id="KW-0444">Lipid biosynthesis</keyword>
<dbReference type="HOGENOM" id="CLU_112343_2_0_0"/>
<evidence type="ECO:0000256" key="8">
    <source>
        <dbReference type="ARBA" id="ARBA00022777"/>
    </source>
</evidence>
<dbReference type="GO" id="GO:0008654">
    <property type="term" value="P:phospholipid biosynthetic process"/>
    <property type="evidence" value="ECO:0007669"/>
    <property type="project" value="UniProtKB-KW"/>
</dbReference>
<evidence type="ECO:0000256" key="9">
    <source>
        <dbReference type="ARBA" id="ARBA00022840"/>
    </source>
</evidence>
<evidence type="ECO:0000256" key="13">
    <source>
        <dbReference type="ARBA" id="ARBA00023209"/>
    </source>
</evidence>
<accession>E8T6E4</accession>
<dbReference type="STRING" id="648996.Theam_0761"/>
<feature type="binding site" evidence="17">
    <location>
        <begin position="91"/>
        <end position="92"/>
    </location>
    <ligand>
        <name>ATP</name>
        <dbReference type="ChEBI" id="CHEBI:30616"/>
    </ligand>
</feature>
<dbReference type="InterPro" id="IPR036945">
    <property type="entry name" value="DAGK_sf"/>
</dbReference>
<keyword evidence="13" id="KW-0594">Phospholipid biosynthesis</keyword>
<keyword evidence="21" id="KW-1185">Reference proteome</keyword>
<keyword evidence="9 17" id="KW-0067">ATP-binding</keyword>
<evidence type="ECO:0000256" key="4">
    <source>
        <dbReference type="ARBA" id="ARBA00022516"/>
    </source>
</evidence>
<feature type="binding site" evidence="17">
    <location>
        <position position="73"/>
    </location>
    <ligand>
        <name>ATP</name>
        <dbReference type="ChEBI" id="CHEBI:30616"/>
    </ligand>
</feature>
<dbReference type="eggNOG" id="COG0818">
    <property type="taxonomic scope" value="Bacteria"/>
</dbReference>
<keyword evidence="3" id="KW-1003">Cell membrane</keyword>
<evidence type="ECO:0000256" key="12">
    <source>
        <dbReference type="ARBA" id="ARBA00023136"/>
    </source>
</evidence>
<dbReference type="Gene3D" id="1.10.287.3610">
    <property type="match status" value="1"/>
</dbReference>
<dbReference type="GO" id="GO:0005886">
    <property type="term" value="C:plasma membrane"/>
    <property type="evidence" value="ECO:0007669"/>
    <property type="project" value="UniProtKB-SubCell"/>
</dbReference>
<evidence type="ECO:0000256" key="19">
    <source>
        <dbReference type="SAM" id="Phobius"/>
    </source>
</evidence>
<dbReference type="InterPro" id="IPR000829">
    <property type="entry name" value="DAGK"/>
</dbReference>
<comment type="subcellular location">
    <subcellularLocation>
        <location evidence="1">Cell membrane</location>
        <topology evidence="1">Multi-pass membrane protein</topology>
    </subcellularLocation>
</comment>
<evidence type="ECO:0000256" key="15">
    <source>
        <dbReference type="PIRSR" id="PIRSR600829-1"/>
    </source>
</evidence>
<dbReference type="OrthoDB" id="15503at2"/>
<keyword evidence="11" id="KW-0443">Lipid metabolism</keyword>
<dbReference type="Proteomes" id="UP000006362">
    <property type="component" value="Chromosome"/>
</dbReference>
<dbReference type="EMBL" id="CP002444">
    <property type="protein sequence ID" value="ADU96728.1"/>
    <property type="molecule type" value="Genomic_DNA"/>
</dbReference>
<evidence type="ECO:0000256" key="18">
    <source>
        <dbReference type="PIRSR" id="PIRSR600829-4"/>
    </source>
</evidence>
<feature type="transmembrane region" description="Helical" evidence="19">
    <location>
        <begin position="33"/>
        <end position="58"/>
    </location>
</feature>
<proteinExistence type="inferred from homology"/>
<evidence type="ECO:0000256" key="17">
    <source>
        <dbReference type="PIRSR" id="PIRSR600829-3"/>
    </source>
</evidence>
<protein>
    <submittedName>
        <fullName evidence="20">Diacylglycerol kinase</fullName>
    </submittedName>
</protein>
<gene>
    <name evidence="20" type="ordered locus">Theam_0761</name>
</gene>
<keyword evidence="14" id="KW-1208">Phospholipid metabolism</keyword>
<feature type="transmembrane region" description="Helical" evidence="19">
    <location>
        <begin position="93"/>
        <end position="114"/>
    </location>
</feature>
<dbReference type="AlphaFoldDB" id="E8T6E4"/>
<dbReference type="KEGG" id="tam:Theam_0761"/>
<evidence type="ECO:0000256" key="5">
    <source>
        <dbReference type="ARBA" id="ARBA00022679"/>
    </source>
</evidence>
<organism evidence="20 21">
    <name type="scientific">Thermovibrio ammonificans (strain DSM 15698 / JCM 12110 / HB-1)</name>
    <dbReference type="NCBI Taxonomy" id="648996"/>
    <lineage>
        <taxon>Bacteria</taxon>
        <taxon>Pseudomonadati</taxon>
        <taxon>Aquificota</taxon>
        <taxon>Aquificia</taxon>
        <taxon>Desulfurobacteriales</taxon>
        <taxon>Desulfurobacteriaceae</taxon>
        <taxon>Thermovibrio</taxon>
    </lineage>
</organism>
<evidence type="ECO:0000256" key="10">
    <source>
        <dbReference type="ARBA" id="ARBA00022989"/>
    </source>
</evidence>
<evidence type="ECO:0000256" key="1">
    <source>
        <dbReference type="ARBA" id="ARBA00004651"/>
    </source>
</evidence>
<keyword evidence="8 20" id="KW-0418">Kinase</keyword>
<reference evidence="20" key="1">
    <citation type="submission" date="2011-01" db="EMBL/GenBank/DDBJ databases">
        <title>Complete sequence of chromosome of Thermovibrio ammonificans HB-1.</title>
        <authorList>
            <consortium name="US DOE Joint Genome Institute"/>
            <person name="Lucas S."/>
            <person name="Copeland A."/>
            <person name="Lapidus A."/>
            <person name="Cheng J.-F."/>
            <person name="Goodwin L."/>
            <person name="Pitluck S."/>
            <person name="Davenport K."/>
            <person name="Detter J.C."/>
            <person name="Han C."/>
            <person name="Tapia R."/>
            <person name="Land M."/>
            <person name="Hauser L."/>
            <person name="Kyrpides N."/>
            <person name="Ivanova N."/>
            <person name="Ovchinnikova G."/>
            <person name="Vetriani C."/>
            <person name="Woyke T."/>
        </authorList>
    </citation>
    <scope>NUCLEOTIDE SEQUENCE [LARGE SCALE GENOMIC DNA]</scope>
    <source>
        <strain evidence="20">HB-1</strain>
    </source>
</reference>
<comment type="similarity">
    <text evidence="2">Belongs to the bacterial diacylglycerol kinase family.</text>
</comment>
<feature type="active site" description="Proton acceptor" evidence="15">
    <location>
        <position position="66"/>
    </location>
</feature>
<dbReference type="Pfam" id="PF01219">
    <property type="entry name" value="DAGK_prokar"/>
    <property type="match status" value="1"/>
</dbReference>
<keyword evidence="6 19" id="KW-0812">Transmembrane</keyword>
<evidence type="ECO:0000313" key="21">
    <source>
        <dbReference type="Proteomes" id="UP000006362"/>
    </source>
</evidence>
<evidence type="ECO:0000256" key="11">
    <source>
        <dbReference type="ARBA" id="ARBA00023098"/>
    </source>
</evidence>
<dbReference type="GO" id="GO:0046872">
    <property type="term" value="F:metal ion binding"/>
    <property type="evidence" value="ECO:0007669"/>
    <property type="project" value="UniProtKB-KW"/>
</dbReference>
<sequence>MTKTVKGVIKGIGFAVEGFLGAFREDVHFRINLALSLTGTAVSLAVLNGCTAILVGFINFSVLVVELLNTAVERAVDTATSEFKPSAKLAKDAAAAAVLSVGLFALTVDLTVVLPELIRRLS</sequence>
<dbReference type="RefSeq" id="WP_013537514.1">
    <property type="nucleotide sequence ID" value="NC_014926.1"/>
</dbReference>
<keyword evidence="12 19" id="KW-0472">Membrane</keyword>
<name>E8T6E4_THEA1</name>
<evidence type="ECO:0000256" key="2">
    <source>
        <dbReference type="ARBA" id="ARBA00005967"/>
    </source>
</evidence>
<evidence type="ECO:0000256" key="16">
    <source>
        <dbReference type="PIRSR" id="PIRSR600829-2"/>
    </source>
</evidence>
<keyword evidence="18" id="KW-0479">Metal-binding</keyword>
<dbReference type="PANTHER" id="PTHR34299">
    <property type="entry name" value="DIACYLGLYCEROL KINASE"/>
    <property type="match status" value="1"/>
</dbReference>
<evidence type="ECO:0000256" key="14">
    <source>
        <dbReference type="ARBA" id="ARBA00023264"/>
    </source>
</evidence>
<evidence type="ECO:0000256" key="7">
    <source>
        <dbReference type="ARBA" id="ARBA00022741"/>
    </source>
</evidence>
<keyword evidence="18" id="KW-0460">Magnesium</keyword>
<feature type="binding site" evidence="18">
    <location>
        <position position="73"/>
    </location>
    <ligand>
        <name>a divalent metal cation</name>
        <dbReference type="ChEBI" id="CHEBI:60240"/>
    </ligand>
</feature>
<keyword evidence="10 19" id="KW-1133">Transmembrane helix</keyword>
<keyword evidence="5" id="KW-0808">Transferase</keyword>
<dbReference type="PANTHER" id="PTHR34299:SF1">
    <property type="entry name" value="DIACYLGLYCEROL KINASE"/>
    <property type="match status" value="1"/>
</dbReference>
<evidence type="ECO:0000313" key="20">
    <source>
        <dbReference type="EMBL" id="ADU96728.1"/>
    </source>
</evidence>
<dbReference type="PROSITE" id="PS01069">
    <property type="entry name" value="DAGK_PROKAR"/>
    <property type="match status" value="1"/>
</dbReference>
<evidence type="ECO:0000256" key="6">
    <source>
        <dbReference type="ARBA" id="ARBA00022692"/>
    </source>
</evidence>